<dbReference type="InterPro" id="IPR004089">
    <property type="entry name" value="MCPsignal_dom"/>
</dbReference>
<dbReference type="Gene3D" id="1.20.120.30">
    <property type="entry name" value="Aspartate receptor, ligand-binding domain"/>
    <property type="match status" value="1"/>
</dbReference>
<dbReference type="PANTHER" id="PTHR32089:SF112">
    <property type="entry name" value="LYSOZYME-LIKE PROTEIN-RELATED"/>
    <property type="match status" value="1"/>
</dbReference>
<dbReference type="RefSeq" id="WP_366924567.1">
    <property type="nucleotide sequence ID" value="NZ_CP121694.1"/>
</dbReference>
<evidence type="ECO:0000313" key="6">
    <source>
        <dbReference type="EMBL" id="WRO21737.1"/>
    </source>
</evidence>
<name>A0AAU0UMZ2_9FIRM</name>
<dbReference type="GO" id="GO:0016020">
    <property type="term" value="C:membrane"/>
    <property type="evidence" value="ECO:0007669"/>
    <property type="project" value="InterPro"/>
</dbReference>
<dbReference type="PRINTS" id="PR00260">
    <property type="entry name" value="CHEMTRNSDUCR"/>
</dbReference>
<gene>
    <name evidence="6" type="ORF">MFMK1_001552</name>
</gene>
<protein>
    <submittedName>
        <fullName evidence="6">Methyl-accepting chemotaxis protein</fullName>
    </submittedName>
</protein>
<dbReference type="GO" id="GO:0004888">
    <property type="term" value="F:transmembrane signaling receptor activity"/>
    <property type="evidence" value="ECO:0007669"/>
    <property type="project" value="InterPro"/>
</dbReference>
<evidence type="ECO:0000256" key="2">
    <source>
        <dbReference type="ARBA" id="ARBA00029447"/>
    </source>
</evidence>
<dbReference type="KEGG" id="dbc:MFMK1_001552"/>
<keyword evidence="7" id="KW-1185">Reference proteome</keyword>
<dbReference type="PANTHER" id="PTHR32089">
    <property type="entry name" value="METHYL-ACCEPTING CHEMOTAXIS PROTEIN MCPB"/>
    <property type="match status" value="1"/>
</dbReference>
<feature type="domain" description="Methyl-accepting transducer" evidence="5">
    <location>
        <begin position="88"/>
        <end position="309"/>
    </location>
</feature>
<dbReference type="Gene3D" id="1.10.287.950">
    <property type="entry name" value="Methyl-accepting chemotaxis protein"/>
    <property type="match status" value="1"/>
</dbReference>
<keyword evidence="4" id="KW-0175">Coiled coil</keyword>
<evidence type="ECO:0000313" key="7">
    <source>
        <dbReference type="Proteomes" id="UP001329915"/>
    </source>
</evidence>
<dbReference type="PROSITE" id="PS50111">
    <property type="entry name" value="CHEMOTAXIS_TRANSDUC_2"/>
    <property type="match status" value="1"/>
</dbReference>
<dbReference type="InterPro" id="IPR004090">
    <property type="entry name" value="Chemotax_Me-accpt_rcpt"/>
</dbReference>
<dbReference type="SMART" id="SM00283">
    <property type="entry name" value="MA"/>
    <property type="match status" value="1"/>
</dbReference>
<proteinExistence type="inferred from homology"/>
<evidence type="ECO:0000256" key="1">
    <source>
        <dbReference type="ARBA" id="ARBA00023224"/>
    </source>
</evidence>
<accession>A0AAU0UMZ2</accession>
<dbReference type="CDD" id="cd11386">
    <property type="entry name" value="MCP_signal"/>
    <property type="match status" value="1"/>
</dbReference>
<dbReference type="SUPFAM" id="SSF58104">
    <property type="entry name" value="Methyl-accepting chemotaxis protein (MCP) signaling domain"/>
    <property type="match status" value="1"/>
</dbReference>
<keyword evidence="1 3" id="KW-0807">Transducer</keyword>
<dbReference type="AlphaFoldDB" id="A0AAU0UMZ2"/>
<feature type="coiled-coil region" evidence="4">
    <location>
        <begin position="214"/>
        <end position="248"/>
    </location>
</feature>
<evidence type="ECO:0000256" key="4">
    <source>
        <dbReference type="SAM" id="Coils"/>
    </source>
</evidence>
<organism evidence="6 7">
    <name type="scientific">Metallumcola ferriviriculae</name>
    <dbReference type="NCBI Taxonomy" id="3039180"/>
    <lineage>
        <taxon>Bacteria</taxon>
        <taxon>Bacillati</taxon>
        <taxon>Bacillota</taxon>
        <taxon>Clostridia</taxon>
        <taxon>Neomoorellales</taxon>
        <taxon>Desulfitibacteraceae</taxon>
        <taxon>Metallumcola</taxon>
    </lineage>
</organism>
<dbReference type="InterPro" id="IPR025991">
    <property type="entry name" value="Chemoreceptor_zinc-bind_dom"/>
</dbReference>
<dbReference type="Pfam" id="PF00015">
    <property type="entry name" value="MCPsignal"/>
    <property type="match status" value="1"/>
</dbReference>
<reference evidence="6 7" key="1">
    <citation type="submission" date="2023-04" db="EMBL/GenBank/DDBJ databases">
        <authorList>
            <person name="Hsu D."/>
        </authorList>
    </citation>
    <scope>NUCLEOTIDE SEQUENCE [LARGE SCALE GENOMIC DNA]</scope>
    <source>
        <strain evidence="6 7">MK1</strain>
    </source>
</reference>
<dbReference type="Pfam" id="PF13682">
    <property type="entry name" value="CZB"/>
    <property type="match status" value="1"/>
</dbReference>
<sequence>MGNIFTLGSKNNVRKEKNALPEEAILKAIKKLENGESAYVTEEEFGSREVAQAWNQMIDSLCNNRGKCVLHLGKVNDVLLDLTRMDFAKDLINDIREQTRSFEEMAASSEEMAASINEIAGHAQSVASSADAADRVSMEGEENITQAFNFVENAFSEIETVNKQMEVVMDKTYQINAIVDIVKEIADQTNLLALNAAIEAARAGEQGRGFAVVAEEVRNLAENTKQSVADIQENISQLEKEIQNSGTKTKETSDRLNDGKMLVDEALQSIKSITAEVREVSGAVTQISANAQEQNAVSENFTEDINKVSGFAERLLNEADQTGRAIFEVSKLCNGLKLNILNDGAQLSTKDLLDVCKTDHLMWRWRIYNMILGYETVDTDKIGTHHDCRLGKWYYSEEADQFKKTQLYKEMEGPHAELHKLAKEASLAYKGRDIKTAEKALEEMDKCSDNILRSLDEMKAML</sequence>
<evidence type="ECO:0000256" key="3">
    <source>
        <dbReference type="PROSITE-ProRule" id="PRU00284"/>
    </source>
</evidence>
<comment type="similarity">
    <text evidence="2">Belongs to the methyl-accepting chemotaxis (MCP) protein family.</text>
</comment>
<dbReference type="GO" id="GO:0006935">
    <property type="term" value="P:chemotaxis"/>
    <property type="evidence" value="ECO:0007669"/>
    <property type="project" value="InterPro"/>
</dbReference>
<evidence type="ECO:0000259" key="5">
    <source>
        <dbReference type="PROSITE" id="PS50111"/>
    </source>
</evidence>
<dbReference type="EMBL" id="CP121694">
    <property type="protein sequence ID" value="WRO21737.1"/>
    <property type="molecule type" value="Genomic_DNA"/>
</dbReference>
<dbReference type="Proteomes" id="UP001329915">
    <property type="component" value="Chromosome"/>
</dbReference>
<dbReference type="GO" id="GO:0007165">
    <property type="term" value="P:signal transduction"/>
    <property type="evidence" value="ECO:0007669"/>
    <property type="project" value="UniProtKB-KW"/>
</dbReference>